<name>A0ABQ5IAX8_9ASTR</name>
<sequence>MEKKDTVTSRSDSKEQHIQKLKMQARRHKEMCRKWFRILQGQNRFLLREDFISLNSIDEGAFERAFIELFGKEFSTFKRIFSQSMHKLEEELTKEKLHENDSKTALTALMTPFQSFFHFGWPMYTTFKTRDDFRKYTGKDIQLFKDSKIRDIDAMEMHLIRAILLEHVIEKRLKLHKALDARLVVIESSGTKSDKQDTSSISGNDTTNAVDADIKLVNDKELIAEVHFTVEHDILANEQWHVEQPKFNNEGMVDQDIVQRQDKSPLLGLSSDNKTTEFSI</sequence>
<organism evidence="1 2">
    <name type="scientific">Tanacetum coccineum</name>
    <dbReference type="NCBI Taxonomy" id="301880"/>
    <lineage>
        <taxon>Eukaryota</taxon>
        <taxon>Viridiplantae</taxon>
        <taxon>Streptophyta</taxon>
        <taxon>Embryophyta</taxon>
        <taxon>Tracheophyta</taxon>
        <taxon>Spermatophyta</taxon>
        <taxon>Magnoliopsida</taxon>
        <taxon>eudicotyledons</taxon>
        <taxon>Gunneridae</taxon>
        <taxon>Pentapetalae</taxon>
        <taxon>asterids</taxon>
        <taxon>campanulids</taxon>
        <taxon>Asterales</taxon>
        <taxon>Asteraceae</taxon>
        <taxon>Asteroideae</taxon>
        <taxon>Anthemideae</taxon>
        <taxon>Anthemidinae</taxon>
        <taxon>Tanacetum</taxon>
    </lineage>
</organism>
<evidence type="ECO:0000313" key="1">
    <source>
        <dbReference type="EMBL" id="GJT96612.1"/>
    </source>
</evidence>
<dbReference type="Proteomes" id="UP001151760">
    <property type="component" value="Unassembled WGS sequence"/>
</dbReference>
<comment type="caution">
    <text evidence="1">The sequence shown here is derived from an EMBL/GenBank/DDBJ whole genome shotgun (WGS) entry which is preliminary data.</text>
</comment>
<dbReference type="EMBL" id="BQNB010020498">
    <property type="protein sequence ID" value="GJT96612.1"/>
    <property type="molecule type" value="Genomic_DNA"/>
</dbReference>
<evidence type="ECO:0000313" key="2">
    <source>
        <dbReference type="Proteomes" id="UP001151760"/>
    </source>
</evidence>
<gene>
    <name evidence="1" type="ORF">Tco_1092130</name>
</gene>
<protein>
    <submittedName>
        <fullName evidence="1">Uncharacterized protein</fullName>
    </submittedName>
</protein>
<proteinExistence type="predicted"/>
<accession>A0ABQ5IAX8</accession>
<reference evidence="1" key="1">
    <citation type="journal article" date="2022" name="Int. J. Mol. Sci.">
        <title>Draft Genome of Tanacetum Coccineum: Genomic Comparison of Closely Related Tanacetum-Family Plants.</title>
        <authorList>
            <person name="Yamashiro T."/>
            <person name="Shiraishi A."/>
            <person name="Nakayama K."/>
            <person name="Satake H."/>
        </authorList>
    </citation>
    <scope>NUCLEOTIDE SEQUENCE</scope>
</reference>
<keyword evidence="2" id="KW-1185">Reference proteome</keyword>
<reference evidence="1" key="2">
    <citation type="submission" date="2022-01" db="EMBL/GenBank/DDBJ databases">
        <authorList>
            <person name="Yamashiro T."/>
            <person name="Shiraishi A."/>
            <person name="Satake H."/>
            <person name="Nakayama K."/>
        </authorList>
    </citation>
    <scope>NUCLEOTIDE SEQUENCE</scope>
</reference>